<name>A0A2N5PC75_MEDGN</name>
<dbReference type="InterPro" id="IPR025966">
    <property type="entry name" value="OppC_N"/>
</dbReference>
<evidence type="ECO:0000256" key="5">
    <source>
        <dbReference type="ARBA" id="ARBA00022989"/>
    </source>
</evidence>
<feature type="transmembrane region" description="Helical" evidence="7">
    <location>
        <begin position="89"/>
        <end position="111"/>
    </location>
</feature>
<comment type="caution">
    <text evidence="9">The sequence shown here is derived from an EMBL/GenBank/DDBJ whole genome shotgun (WGS) entry which is preliminary data.</text>
</comment>
<dbReference type="PANTHER" id="PTHR43386">
    <property type="entry name" value="OLIGOPEPTIDE TRANSPORT SYSTEM PERMEASE PROTEIN APPC"/>
    <property type="match status" value="1"/>
</dbReference>
<gene>
    <name evidence="9" type="ORF">CDL26_08150</name>
</gene>
<dbReference type="Pfam" id="PF12911">
    <property type="entry name" value="OppC_N"/>
    <property type="match status" value="1"/>
</dbReference>
<protein>
    <submittedName>
        <fullName evidence="9">Peptide ABC transporter permease</fullName>
    </submittedName>
</protein>
<feature type="domain" description="ABC transmembrane type-1" evidence="8">
    <location>
        <begin position="83"/>
        <end position="272"/>
    </location>
</feature>
<sequence>MKTGKPKSQLVEILERLAKNKLAMLGLIIIILMTLAAIFAPFIAPYDYAQQDMSAVYLSPCKEHLLGTDKLGRDILSRLIFGARQSLRIGVFSVAIGAILGTILGSIAGFYGGKVDNIIMRFLDIYQSIPGMLLSIALAASLGPGVNNAILAVGISTIPVYSRIIRASIMTVRDKEYIEAATAINASDFRIITKHVLPNSFAPLIVEITMNIGNSILMAATLSFIGLGAQPPSPEWGAMLSEGRNFMRDYGYLVIYPGICIMASVLSFNMLGDGLRDALDPRLKN</sequence>
<comment type="subcellular location">
    <subcellularLocation>
        <location evidence="1 7">Cell membrane</location>
        <topology evidence="1 7">Multi-pass membrane protein</topology>
    </subcellularLocation>
</comment>
<dbReference type="GO" id="GO:0005886">
    <property type="term" value="C:plasma membrane"/>
    <property type="evidence" value="ECO:0007669"/>
    <property type="project" value="UniProtKB-SubCell"/>
</dbReference>
<keyword evidence="6 7" id="KW-0472">Membrane</keyword>
<dbReference type="GO" id="GO:0055085">
    <property type="term" value="P:transmembrane transport"/>
    <property type="evidence" value="ECO:0007669"/>
    <property type="project" value="InterPro"/>
</dbReference>
<comment type="similarity">
    <text evidence="7">Belongs to the binding-protein-dependent transport system permease family.</text>
</comment>
<dbReference type="SUPFAM" id="SSF161098">
    <property type="entry name" value="MetI-like"/>
    <property type="match status" value="1"/>
</dbReference>
<feature type="transmembrane region" description="Helical" evidence="7">
    <location>
        <begin position="250"/>
        <end position="272"/>
    </location>
</feature>
<reference evidence="9 10" key="1">
    <citation type="journal article" date="2017" name="Genome Med.">
        <title>A novel Ruminococcus gnavus clade enriched in inflammatory bowel disease patients.</title>
        <authorList>
            <person name="Hall A.B."/>
            <person name="Yassour M."/>
            <person name="Sauk J."/>
            <person name="Garner A."/>
            <person name="Jiang X."/>
            <person name="Arthur T."/>
            <person name="Lagoudas G.K."/>
            <person name="Vatanen T."/>
            <person name="Fornelos N."/>
            <person name="Wilson R."/>
            <person name="Bertha M."/>
            <person name="Cohen M."/>
            <person name="Garber J."/>
            <person name="Khalili H."/>
            <person name="Gevers D."/>
            <person name="Ananthakrishnan A.N."/>
            <person name="Kugathasan S."/>
            <person name="Lander E.S."/>
            <person name="Blainey P."/>
            <person name="Vlamakis H."/>
            <person name="Xavier R.J."/>
            <person name="Huttenhower C."/>
        </authorList>
    </citation>
    <scope>NUCLEOTIDE SEQUENCE [LARGE SCALE GENOMIC DNA]</scope>
    <source>
        <strain evidence="9 10">RJX1124</strain>
    </source>
</reference>
<dbReference type="InterPro" id="IPR050366">
    <property type="entry name" value="BP-dependent_transpt_permease"/>
</dbReference>
<evidence type="ECO:0000256" key="6">
    <source>
        <dbReference type="ARBA" id="ARBA00023136"/>
    </source>
</evidence>
<dbReference type="InterPro" id="IPR000515">
    <property type="entry name" value="MetI-like"/>
</dbReference>
<evidence type="ECO:0000256" key="1">
    <source>
        <dbReference type="ARBA" id="ARBA00004651"/>
    </source>
</evidence>
<keyword evidence="3" id="KW-1003">Cell membrane</keyword>
<evidence type="ECO:0000256" key="3">
    <source>
        <dbReference type="ARBA" id="ARBA00022475"/>
    </source>
</evidence>
<dbReference type="EMBL" id="NIHS01000011">
    <property type="protein sequence ID" value="PLT72754.1"/>
    <property type="molecule type" value="Genomic_DNA"/>
</dbReference>
<dbReference type="AlphaFoldDB" id="A0A2N5PC75"/>
<dbReference type="Pfam" id="PF00528">
    <property type="entry name" value="BPD_transp_1"/>
    <property type="match status" value="1"/>
</dbReference>
<evidence type="ECO:0000313" key="10">
    <source>
        <dbReference type="Proteomes" id="UP000234891"/>
    </source>
</evidence>
<dbReference type="PROSITE" id="PS50928">
    <property type="entry name" value="ABC_TM1"/>
    <property type="match status" value="1"/>
</dbReference>
<feature type="transmembrane region" description="Helical" evidence="7">
    <location>
        <begin position="21"/>
        <end position="44"/>
    </location>
</feature>
<organism evidence="9 10">
    <name type="scientific">Mediterraneibacter gnavus</name>
    <name type="common">Ruminococcus gnavus</name>
    <dbReference type="NCBI Taxonomy" id="33038"/>
    <lineage>
        <taxon>Bacteria</taxon>
        <taxon>Bacillati</taxon>
        <taxon>Bacillota</taxon>
        <taxon>Clostridia</taxon>
        <taxon>Lachnospirales</taxon>
        <taxon>Lachnospiraceae</taxon>
        <taxon>Mediterraneibacter</taxon>
    </lineage>
</organism>
<proteinExistence type="inferred from homology"/>
<evidence type="ECO:0000313" key="9">
    <source>
        <dbReference type="EMBL" id="PLT72754.1"/>
    </source>
</evidence>
<evidence type="ECO:0000256" key="2">
    <source>
        <dbReference type="ARBA" id="ARBA00022448"/>
    </source>
</evidence>
<evidence type="ECO:0000256" key="4">
    <source>
        <dbReference type="ARBA" id="ARBA00022692"/>
    </source>
</evidence>
<dbReference type="PANTHER" id="PTHR43386:SF1">
    <property type="entry name" value="D,D-DIPEPTIDE TRANSPORT SYSTEM PERMEASE PROTEIN DDPC-RELATED"/>
    <property type="match status" value="1"/>
</dbReference>
<keyword evidence="5 7" id="KW-1133">Transmembrane helix</keyword>
<dbReference type="Gene3D" id="1.10.3720.10">
    <property type="entry name" value="MetI-like"/>
    <property type="match status" value="1"/>
</dbReference>
<evidence type="ECO:0000259" key="8">
    <source>
        <dbReference type="PROSITE" id="PS50928"/>
    </source>
</evidence>
<keyword evidence="2 7" id="KW-0813">Transport</keyword>
<keyword evidence="4 7" id="KW-0812">Transmembrane</keyword>
<evidence type="ECO:0000256" key="7">
    <source>
        <dbReference type="RuleBase" id="RU363032"/>
    </source>
</evidence>
<feature type="transmembrane region" description="Helical" evidence="7">
    <location>
        <begin position="212"/>
        <end position="230"/>
    </location>
</feature>
<dbReference type="InterPro" id="IPR035906">
    <property type="entry name" value="MetI-like_sf"/>
</dbReference>
<dbReference type="Proteomes" id="UP000234891">
    <property type="component" value="Unassembled WGS sequence"/>
</dbReference>
<accession>A0A2N5PC75</accession>
<dbReference type="CDD" id="cd06261">
    <property type="entry name" value="TM_PBP2"/>
    <property type="match status" value="1"/>
</dbReference>